<evidence type="ECO:0000313" key="13">
    <source>
        <dbReference type="EMBL" id="TSC93700.1"/>
    </source>
</evidence>
<accession>A0A554LLF8</accession>
<protein>
    <recommendedName>
        <fullName evidence="4">Lysine--tRNA ligase</fullName>
        <ecNumber evidence="3">6.1.1.6</ecNumber>
    </recommendedName>
    <alternativeName>
        <fullName evidence="11">Lysyl-tRNA synthetase</fullName>
    </alternativeName>
</protein>
<dbReference type="SUPFAM" id="SSF48163">
    <property type="entry name" value="An anticodon-binding domain of class I aminoacyl-tRNA synthetases"/>
    <property type="match status" value="1"/>
</dbReference>
<dbReference type="InterPro" id="IPR008925">
    <property type="entry name" value="aa_tRNA-synth_I_cd-bd_sf"/>
</dbReference>
<dbReference type="InterPro" id="IPR014729">
    <property type="entry name" value="Rossmann-like_a/b/a_fold"/>
</dbReference>
<keyword evidence="5" id="KW-0963">Cytoplasm</keyword>
<dbReference type="GO" id="GO:0006430">
    <property type="term" value="P:lysyl-tRNA aminoacylation"/>
    <property type="evidence" value="ECO:0007669"/>
    <property type="project" value="InterPro"/>
</dbReference>
<evidence type="ECO:0000256" key="2">
    <source>
        <dbReference type="ARBA" id="ARBA00005594"/>
    </source>
</evidence>
<evidence type="ECO:0000256" key="3">
    <source>
        <dbReference type="ARBA" id="ARBA00013166"/>
    </source>
</evidence>
<evidence type="ECO:0000256" key="9">
    <source>
        <dbReference type="ARBA" id="ARBA00022917"/>
    </source>
</evidence>
<dbReference type="PANTHER" id="PTHR37940">
    <property type="entry name" value="LYSINE--TRNA LIGASE"/>
    <property type="match status" value="1"/>
</dbReference>
<evidence type="ECO:0000256" key="10">
    <source>
        <dbReference type="ARBA" id="ARBA00023146"/>
    </source>
</evidence>
<dbReference type="Gene3D" id="3.40.50.620">
    <property type="entry name" value="HUPs"/>
    <property type="match status" value="1"/>
</dbReference>
<comment type="similarity">
    <text evidence="2">Belongs to the class-I aminoacyl-tRNA synthetase family.</text>
</comment>
<evidence type="ECO:0000256" key="8">
    <source>
        <dbReference type="ARBA" id="ARBA00022840"/>
    </source>
</evidence>
<evidence type="ECO:0000256" key="7">
    <source>
        <dbReference type="ARBA" id="ARBA00022741"/>
    </source>
</evidence>
<dbReference type="Gene3D" id="1.10.10.350">
    <property type="match status" value="1"/>
</dbReference>
<comment type="caution">
    <text evidence="13">The sequence shown here is derived from an EMBL/GenBank/DDBJ whole genome shotgun (WGS) entry which is preliminary data.</text>
</comment>
<name>A0A554LLF8_9BACT</name>
<dbReference type="InterPro" id="IPR002904">
    <property type="entry name" value="Lys-tRNA-ligase"/>
</dbReference>
<dbReference type="PANTHER" id="PTHR37940:SF1">
    <property type="entry name" value="LYSINE--TRNA LIGASE"/>
    <property type="match status" value="1"/>
</dbReference>
<comment type="catalytic activity">
    <reaction evidence="12">
        <text>tRNA(Lys) + L-lysine + ATP = L-lysyl-tRNA(Lys) + AMP + diphosphate</text>
        <dbReference type="Rhea" id="RHEA:20792"/>
        <dbReference type="Rhea" id="RHEA-COMP:9696"/>
        <dbReference type="Rhea" id="RHEA-COMP:9697"/>
        <dbReference type="ChEBI" id="CHEBI:30616"/>
        <dbReference type="ChEBI" id="CHEBI:32551"/>
        <dbReference type="ChEBI" id="CHEBI:33019"/>
        <dbReference type="ChEBI" id="CHEBI:78442"/>
        <dbReference type="ChEBI" id="CHEBI:78529"/>
        <dbReference type="ChEBI" id="CHEBI:456215"/>
        <dbReference type="EC" id="6.1.1.6"/>
    </reaction>
</comment>
<keyword evidence="6" id="KW-0436">Ligase</keyword>
<dbReference type="InterPro" id="IPR020751">
    <property type="entry name" value="aa-tRNA-synth_I_codon-bd_sub2"/>
</dbReference>
<dbReference type="GO" id="GO:0005737">
    <property type="term" value="C:cytoplasm"/>
    <property type="evidence" value="ECO:0007669"/>
    <property type="project" value="UniProtKB-SubCell"/>
</dbReference>
<keyword evidence="10 13" id="KW-0030">Aminoacyl-tRNA synthetase</keyword>
<proteinExistence type="inferred from homology"/>
<dbReference type="Gene3D" id="1.10.10.770">
    <property type="match status" value="1"/>
</dbReference>
<dbReference type="GO" id="GO:0000049">
    <property type="term" value="F:tRNA binding"/>
    <property type="evidence" value="ECO:0007669"/>
    <property type="project" value="InterPro"/>
</dbReference>
<sequence>HYTKGGTFDIAKNIAKKIFKINPAFGFGYEWFLVGGRKMSSSKGVGISAKDIGDDLPPEILKFLLTNTIPTRQINFTPEDRTIPDLFDKFDSAQEDKMYRMRFSKVAVITQMPHINILDIAQKEKGEKLTNNDIDELNKRIKYARIWLKKYADDEFKLVLQDKMPDVELSNEQVDFLSKIAEVFSSKKIWTGEELHKSIHQIKTEQNIDPKIAFEALYQIFLNRSNGPQIGWFLSSLDYNFVLNRLKSYPHP</sequence>
<dbReference type="AlphaFoldDB" id="A0A554LLF8"/>
<organism evidence="13 14">
    <name type="scientific">Candidatus Berkelbacteria bacterium Licking1014_85</name>
    <dbReference type="NCBI Taxonomy" id="2017148"/>
    <lineage>
        <taxon>Bacteria</taxon>
        <taxon>Candidatus Berkelbacteria</taxon>
    </lineage>
</organism>
<evidence type="ECO:0000313" key="14">
    <source>
        <dbReference type="Proteomes" id="UP000315589"/>
    </source>
</evidence>
<dbReference type="GO" id="GO:0004824">
    <property type="term" value="F:lysine-tRNA ligase activity"/>
    <property type="evidence" value="ECO:0007669"/>
    <property type="project" value="UniProtKB-EC"/>
</dbReference>
<gene>
    <name evidence="13" type="ORF">CEN91_137</name>
</gene>
<dbReference type="Proteomes" id="UP000315589">
    <property type="component" value="Unassembled WGS sequence"/>
</dbReference>
<keyword evidence="9" id="KW-0648">Protein biosynthesis</keyword>
<evidence type="ECO:0000256" key="11">
    <source>
        <dbReference type="ARBA" id="ARBA00030563"/>
    </source>
</evidence>
<dbReference type="SUPFAM" id="SSF52374">
    <property type="entry name" value="Nucleotidylyl transferase"/>
    <property type="match status" value="1"/>
</dbReference>
<evidence type="ECO:0000256" key="5">
    <source>
        <dbReference type="ARBA" id="ARBA00022490"/>
    </source>
</evidence>
<dbReference type="EC" id="6.1.1.6" evidence="3"/>
<dbReference type="GO" id="GO:0005524">
    <property type="term" value="F:ATP binding"/>
    <property type="evidence" value="ECO:0007669"/>
    <property type="project" value="UniProtKB-KW"/>
</dbReference>
<feature type="non-terminal residue" evidence="13">
    <location>
        <position position="1"/>
    </location>
</feature>
<evidence type="ECO:0000256" key="4">
    <source>
        <dbReference type="ARBA" id="ARBA00015745"/>
    </source>
</evidence>
<dbReference type="EMBL" id="VMGI01000013">
    <property type="protein sequence ID" value="TSC93700.1"/>
    <property type="molecule type" value="Genomic_DNA"/>
</dbReference>
<evidence type="ECO:0000256" key="12">
    <source>
        <dbReference type="ARBA" id="ARBA00048573"/>
    </source>
</evidence>
<evidence type="ECO:0000256" key="1">
    <source>
        <dbReference type="ARBA" id="ARBA00004496"/>
    </source>
</evidence>
<keyword evidence="7" id="KW-0547">Nucleotide-binding</keyword>
<comment type="subcellular location">
    <subcellularLocation>
        <location evidence="1">Cytoplasm</location>
    </subcellularLocation>
</comment>
<evidence type="ECO:0000256" key="6">
    <source>
        <dbReference type="ARBA" id="ARBA00022598"/>
    </source>
</evidence>
<dbReference type="Pfam" id="PF01921">
    <property type="entry name" value="tRNA-synt_1f"/>
    <property type="match status" value="1"/>
</dbReference>
<reference evidence="13 14" key="1">
    <citation type="submission" date="2017-07" db="EMBL/GenBank/DDBJ databases">
        <title>Mechanisms for carbon and nitrogen cycling indicate functional differentiation within the Candidate Phyla Radiation.</title>
        <authorList>
            <person name="Danczak R.E."/>
            <person name="Johnston M.D."/>
            <person name="Kenah C."/>
            <person name="Slattery M."/>
            <person name="Wrighton K.C."/>
            <person name="Wilkins M.J."/>
        </authorList>
    </citation>
    <scope>NUCLEOTIDE SEQUENCE [LARGE SCALE GENOMIC DNA]</scope>
    <source>
        <strain evidence="13">Licking1014_85</strain>
    </source>
</reference>
<keyword evidence="8" id="KW-0067">ATP-binding</keyword>